<dbReference type="InterPro" id="IPR011055">
    <property type="entry name" value="Dup_hybrid_motif"/>
</dbReference>
<feature type="domain" description="M23ase beta-sheet core" evidence="1">
    <location>
        <begin position="220"/>
        <end position="331"/>
    </location>
</feature>
<dbReference type="GO" id="GO:0004222">
    <property type="term" value="F:metalloendopeptidase activity"/>
    <property type="evidence" value="ECO:0007669"/>
    <property type="project" value="TreeGrafter"/>
</dbReference>
<dbReference type="EMBL" id="JAPZVP010000006">
    <property type="protein sequence ID" value="MDA1359805.1"/>
    <property type="molecule type" value="Genomic_DNA"/>
</dbReference>
<dbReference type="SUPFAM" id="SSF51261">
    <property type="entry name" value="Duplicated hybrid motif"/>
    <property type="match status" value="1"/>
</dbReference>
<dbReference type="PANTHER" id="PTHR21666">
    <property type="entry name" value="PEPTIDASE-RELATED"/>
    <property type="match status" value="1"/>
</dbReference>
<gene>
    <name evidence="2" type="ORF">O1R50_09235</name>
</gene>
<evidence type="ECO:0000313" key="3">
    <source>
        <dbReference type="Proteomes" id="UP001146067"/>
    </source>
</evidence>
<dbReference type="PROSITE" id="PS51257">
    <property type="entry name" value="PROKAR_LIPOPROTEIN"/>
    <property type="match status" value="1"/>
</dbReference>
<dbReference type="CDD" id="cd12797">
    <property type="entry name" value="M23_peptidase"/>
    <property type="match status" value="1"/>
</dbReference>
<reference evidence="2" key="1">
    <citation type="submission" date="2022-12" db="EMBL/GenBank/DDBJ databases">
        <title>Gycomyces niveus sp.nov.,a novel actinomycete isolated from soil in Shouguan.</title>
        <authorList>
            <person name="Yang X."/>
        </authorList>
    </citation>
    <scope>NUCLEOTIDE SEQUENCE</scope>
    <source>
        <strain evidence="2">NEAU-A15</strain>
    </source>
</reference>
<keyword evidence="3" id="KW-1185">Reference proteome</keyword>
<dbReference type="RefSeq" id="WP_270109690.1">
    <property type="nucleotide sequence ID" value="NZ_JAPZVP010000006.1"/>
</dbReference>
<evidence type="ECO:0000259" key="1">
    <source>
        <dbReference type="Pfam" id="PF01551"/>
    </source>
</evidence>
<accession>A0A9X3PAM8</accession>
<organism evidence="2 3">
    <name type="scientific">Glycomyces luteolus</name>
    <dbReference type="NCBI Taxonomy" id="2670330"/>
    <lineage>
        <taxon>Bacteria</taxon>
        <taxon>Bacillati</taxon>
        <taxon>Actinomycetota</taxon>
        <taxon>Actinomycetes</taxon>
        <taxon>Glycomycetales</taxon>
        <taxon>Glycomycetaceae</taxon>
        <taxon>Glycomyces</taxon>
    </lineage>
</organism>
<dbReference type="PANTHER" id="PTHR21666:SF270">
    <property type="entry name" value="MUREIN HYDROLASE ACTIVATOR ENVC"/>
    <property type="match status" value="1"/>
</dbReference>
<dbReference type="Pfam" id="PF01551">
    <property type="entry name" value="Peptidase_M23"/>
    <property type="match status" value="1"/>
</dbReference>
<dbReference type="Gene3D" id="2.70.70.10">
    <property type="entry name" value="Glucose Permease (Domain IIA)"/>
    <property type="match status" value="1"/>
</dbReference>
<comment type="caution">
    <text evidence="2">The sequence shown here is derived from an EMBL/GenBank/DDBJ whole genome shotgun (WGS) entry which is preliminary data.</text>
</comment>
<sequence length="350" mass="36444">MKRLFVLGVLISMVVGGCMVVAIGAAQQDRHHAIGAGAGAGFCAASEADLEAVADALGDGYGTTQAEHAVTIVQTAAARDLPEQAAVVALATAMQESGIRVLANPAVPASYDFPHDGEGGDHDSIGIYQQRPHWGPVEVLMDPAGSADLFYDALERIDGWEDLPVTVAAQEVQVSAYPDAYADDEAGARAAVEAAGACEWIHPVAGYGVNSGWRTAERPTHNGVDLGAPRGEPILAASAGEVVTVVCNARTPAGRQYSCDVDGNPTMMGCGWYVEIAHADSVLTRYCHMGSRPGVSVGDTVAAGDLLGYVGSSGRSSGPHLHLEVHRSHQPNFDTAISPVDFFESREVTL</sequence>
<dbReference type="Proteomes" id="UP001146067">
    <property type="component" value="Unassembled WGS sequence"/>
</dbReference>
<dbReference type="InterPro" id="IPR016047">
    <property type="entry name" value="M23ase_b-sheet_dom"/>
</dbReference>
<dbReference type="AlphaFoldDB" id="A0A9X3PAM8"/>
<proteinExistence type="predicted"/>
<protein>
    <submittedName>
        <fullName evidence="2">M23 family metallopeptidase</fullName>
    </submittedName>
</protein>
<evidence type="ECO:0000313" key="2">
    <source>
        <dbReference type="EMBL" id="MDA1359805.1"/>
    </source>
</evidence>
<dbReference type="InterPro" id="IPR050570">
    <property type="entry name" value="Cell_wall_metabolism_enzyme"/>
</dbReference>
<name>A0A9X3PAM8_9ACTN</name>